<keyword evidence="4 7" id="KW-0812">Transmembrane</keyword>
<comment type="subcellular location">
    <subcellularLocation>
        <location evidence="1 7">Cell membrane</location>
        <topology evidence="1 7">Multi-pass membrane protein</topology>
    </subcellularLocation>
</comment>
<dbReference type="Pfam" id="PF00528">
    <property type="entry name" value="BPD_transp_1"/>
    <property type="match status" value="1"/>
</dbReference>
<dbReference type="CDD" id="cd06261">
    <property type="entry name" value="TM_PBP2"/>
    <property type="match status" value="1"/>
</dbReference>
<feature type="transmembrane region" description="Helical" evidence="7">
    <location>
        <begin position="112"/>
        <end position="137"/>
    </location>
</feature>
<dbReference type="InterPro" id="IPR035906">
    <property type="entry name" value="MetI-like_sf"/>
</dbReference>
<dbReference type="AlphaFoldDB" id="A0A502G873"/>
<feature type="transmembrane region" description="Helical" evidence="7">
    <location>
        <begin position="20"/>
        <end position="39"/>
    </location>
</feature>
<keyword evidence="6 7" id="KW-0472">Membrane</keyword>
<proteinExistence type="inferred from homology"/>
<keyword evidence="10" id="KW-1185">Reference proteome</keyword>
<gene>
    <name evidence="9" type="ORF">EAH89_10125</name>
</gene>
<dbReference type="PANTHER" id="PTHR43744:SF12">
    <property type="entry name" value="ABC TRANSPORTER PERMEASE PROTEIN MG189-RELATED"/>
    <property type="match status" value="1"/>
</dbReference>
<comment type="similarity">
    <text evidence="7">Belongs to the binding-protein-dependent transport system permease family.</text>
</comment>
<comment type="caution">
    <text evidence="9">The sequence shown here is derived from an EMBL/GenBank/DDBJ whole genome shotgun (WGS) entry which is preliminary data.</text>
</comment>
<dbReference type="Gene3D" id="1.10.3720.10">
    <property type="entry name" value="MetI-like"/>
    <property type="match status" value="1"/>
</dbReference>
<accession>A0A502G873</accession>
<evidence type="ECO:0000256" key="7">
    <source>
        <dbReference type="RuleBase" id="RU363032"/>
    </source>
</evidence>
<dbReference type="OrthoDB" id="9815445at2"/>
<organism evidence="9 10">
    <name type="scientific">Muricoccus nepalensis</name>
    <dbReference type="NCBI Taxonomy" id="1854500"/>
    <lineage>
        <taxon>Bacteria</taxon>
        <taxon>Pseudomonadati</taxon>
        <taxon>Pseudomonadota</taxon>
        <taxon>Alphaproteobacteria</taxon>
        <taxon>Acetobacterales</taxon>
        <taxon>Roseomonadaceae</taxon>
        <taxon>Muricoccus</taxon>
    </lineage>
</organism>
<dbReference type="EMBL" id="RCZP01000007">
    <property type="protein sequence ID" value="TPG57841.1"/>
    <property type="molecule type" value="Genomic_DNA"/>
</dbReference>
<feature type="transmembrane region" description="Helical" evidence="7">
    <location>
        <begin position="149"/>
        <end position="168"/>
    </location>
</feature>
<dbReference type="Proteomes" id="UP000317078">
    <property type="component" value="Unassembled WGS sequence"/>
</dbReference>
<feature type="transmembrane region" description="Helical" evidence="7">
    <location>
        <begin position="76"/>
        <end position="100"/>
    </location>
</feature>
<dbReference type="GO" id="GO:0055085">
    <property type="term" value="P:transmembrane transport"/>
    <property type="evidence" value="ECO:0007669"/>
    <property type="project" value="InterPro"/>
</dbReference>
<evidence type="ECO:0000256" key="5">
    <source>
        <dbReference type="ARBA" id="ARBA00022989"/>
    </source>
</evidence>
<dbReference type="PANTHER" id="PTHR43744">
    <property type="entry name" value="ABC TRANSPORTER PERMEASE PROTEIN MG189-RELATED-RELATED"/>
    <property type="match status" value="1"/>
</dbReference>
<evidence type="ECO:0000256" key="1">
    <source>
        <dbReference type="ARBA" id="ARBA00004651"/>
    </source>
</evidence>
<feature type="transmembrane region" description="Helical" evidence="7">
    <location>
        <begin position="189"/>
        <end position="214"/>
    </location>
</feature>
<evidence type="ECO:0000313" key="9">
    <source>
        <dbReference type="EMBL" id="TPG57841.1"/>
    </source>
</evidence>
<dbReference type="PROSITE" id="PS50928">
    <property type="entry name" value="ABC_TM1"/>
    <property type="match status" value="1"/>
</dbReference>
<keyword evidence="5 7" id="KW-1133">Transmembrane helix</keyword>
<keyword evidence="3" id="KW-1003">Cell membrane</keyword>
<evidence type="ECO:0000256" key="6">
    <source>
        <dbReference type="ARBA" id="ARBA00023136"/>
    </source>
</evidence>
<evidence type="ECO:0000256" key="4">
    <source>
        <dbReference type="ARBA" id="ARBA00022692"/>
    </source>
</evidence>
<sequence>MREQGRGDRLTALLRRGPLLAVLVLYTLYTTLPFLWVGAMSLRTTAEISADHYGLPSPAHWGKFRAAWVDSNFAGYFWNSTVVVVSAVAIVTVLGAMAAHALARYRFPGNRLIYFVLFSSIIFPPQIVLLSLFQILVNYDLYNTRTGLVLVYVSLQLPLTVFILEAFFARIPQDLFEAARIDGYTDFQIFLRIVVPVGMPAIVTTVILNFVHLWNEYLFAVVLVSDEDLRTLPVGIQRFMGDYFQDIGMIATGVMIAVIPVIVVYAFFSEKLIQGMTAGAVK</sequence>
<reference evidence="9 10" key="1">
    <citation type="journal article" date="2019" name="Environ. Microbiol.">
        <title>Species interactions and distinct microbial communities in high Arctic permafrost affected cryosols are associated with the CH4 and CO2 gas fluxes.</title>
        <authorList>
            <person name="Altshuler I."/>
            <person name="Hamel J."/>
            <person name="Turney S."/>
            <person name="Magnuson E."/>
            <person name="Levesque R."/>
            <person name="Greer C."/>
            <person name="Whyte L.G."/>
        </authorList>
    </citation>
    <scope>NUCLEOTIDE SEQUENCE [LARGE SCALE GENOMIC DNA]</scope>
    <source>
        <strain evidence="9 10">S9.3B</strain>
    </source>
</reference>
<protein>
    <submittedName>
        <fullName evidence="9">Carbohydrate ABC transporter permease</fullName>
    </submittedName>
</protein>
<evidence type="ECO:0000256" key="3">
    <source>
        <dbReference type="ARBA" id="ARBA00022475"/>
    </source>
</evidence>
<keyword evidence="2 7" id="KW-0813">Transport</keyword>
<evidence type="ECO:0000256" key="2">
    <source>
        <dbReference type="ARBA" id="ARBA00022448"/>
    </source>
</evidence>
<dbReference type="SUPFAM" id="SSF161098">
    <property type="entry name" value="MetI-like"/>
    <property type="match status" value="1"/>
</dbReference>
<dbReference type="GO" id="GO:0005886">
    <property type="term" value="C:plasma membrane"/>
    <property type="evidence" value="ECO:0007669"/>
    <property type="project" value="UniProtKB-SubCell"/>
</dbReference>
<feature type="transmembrane region" description="Helical" evidence="7">
    <location>
        <begin position="247"/>
        <end position="268"/>
    </location>
</feature>
<dbReference type="InterPro" id="IPR000515">
    <property type="entry name" value="MetI-like"/>
</dbReference>
<evidence type="ECO:0000259" key="8">
    <source>
        <dbReference type="PROSITE" id="PS50928"/>
    </source>
</evidence>
<evidence type="ECO:0000313" key="10">
    <source>
        <dbReference type="Proteomes" id="UP000317078"/>
    </source>
</evidence>
<feature type="domain" description="ABC transmembrane type-1" evidence="8">
    <location>
        <begin position="77"/>
        <end position="268"/>
    </location>
</feature>
<name>A0A502G873_9PROT</name>